<dbReference type="EMBL" id="JBBXMP010000021">
    <property type="protein sequence ID" value="KAL0068057.1"/>
    <property type="molecule type" value="Genomic_DNA"/>
</dbReference>
<dbReference type="InterPro" id="IPR038765">
    <property type="entry name" value="Papain-like_cys_pep_sf"/>
</dbReference>
<dbReference type="SUPFAM" id="SSF54001">
    <property type="entry name" value="Cysteine proteinases"/>
    <property type="match status" value="1"/>
</dbReference>
<organism evidence="1 2">
    <name type="scientific">Marasmius tenuissimus</name>
    <dbReference type="NCBI Taxonomy" id="585030"/>
    <lineage>
        <taxon>Eukaryota</taxon>
        <taxon>Fungi</taxon>
        <taxon>Dikarya</taxon>
        <taxon>Basidiomycota</taxon>
        <taxon>Agaricomycotina</taxon>
        <taxon>Agaricomycetes</taxon>
        <taxon>Agaricomycetidae</taxon>
        <taxon>Agaricales</taxon>
        <taxon>Marasmiineae</taxon>
        <taxon>Marasmiaceae</taxon>
        <taxon>Marasmius</taxon>
    </lineage>
</organism>
<reference evidence="1 2" key="1">
    <citation type="submission" date="2024-05" db="EMBL/GenBank/DDBJ databases">
        <title>A draft genome resource for the thread blight pathogen Marasmius tenuissimus strain MS-2.</title>
        <authorList>
            <person name="Yulfo-Soto G.E."/>
            <person name="Baruah I.K."/>
            <person name="Amoako-Attah I."/>
            <person name="Bukari Y."/>
            <person name="Meinhardt L.W."/>
            <person name="Bailey B.A."/>
            <person name="Cohen S.P."/>
        </authorList>
    </citation>
    <scope>NUCLEOTIDE SEQUENCE [LARGE SCALE GENOMIC DNA]</scope>
    <source>
        <strain evidence="1 2">MS-2</strain>
    </source>
</reference>
<dbReference type="Proteomes" id="UP001437256">
    <property type="component" value="Unassembled WGS sequence"/>
</dbReference>
<evidence type="ECO:0000313" key="2">
    <source>
        <dbReference type="Proteomes" id="UP001437256"/>
    </source>
</evidence>
<gene>
    <name evidence="1" type="ORF">AAF712_004961</name>
</gene>
<accession>A0ABR3A256</accession>
<sequence length="120" mass="14010">MSWRLSKDKNQKKGKVEHLTFAQKKKDYGLLVTDELQSALTSCKEQVQRIARECEAKNRKFRDEDFDLQNDRDRCLHGIGCDDIYEPSDVQRVTEIFDNPQFFTDGANSNDLVQGYLRDC</sequence>
<protein>
    <submittedName>
        <fullName evidence="1">Uncharacterized protein</fullName>
    </submittedName>
</protein>
<name>A0ABR3A256_9AGAR</name>
<proteinExistence type="predicted"/>
<evidence type="ECO:0000313" key="1">
    <source>
        <dbReference type="EMBL" id="KAL0068057.1"/>
    </source>
</evidence>
<comment type="caution">
    <text evidence="1">The sequence shown here is derived from an EMBL/GenBank/DDBJ whole genome shotgun (WGS) entry which is preliminary data.</text>
</comment>
<dbReference type="InterPro" id="IPR022684">
    <property type="entry name" value="Calpain_cysteine_protease"/>
</dbReference>
<keyword evidence="2" id="KW-1185">Reference proteome</keyword>
<dbReference type="PRINTS" id="PR00704">
    <property type="entry name" value="CALPAIN"/>
</dbReference>